<reference evidence="2 3" key="1">
    <citation type="submission" date="2023-11" db="EMBL/GenBank/DDBJ databases">
        <authorList>
            <person name="Hedman E."/>
            <person name="Englund M."/>
            <person name="Stromberg M."/>
            <person name="Nyberg Akerstrom W."/>
            <person name="Nylinder S."/>
            <person name="Jareborg N."/>
            <person name="Kallberg Y."/>
            <person name="Kronander E."/>
        </authorList>
    </citation>
    <scope>NUCLEOTIDE SEQUENCE [LARGE SCALE GENOMIC DNA]</scope>
</reference>
<comment type="caution">
    <text evidence="2">The sequence shown here is derived from an EMBL/GenBank/DDBJ whole genome shotgun (WGS) entry which is preliminary data.</text>
</comment>
<accession>A0AAV1KQN2</accession>
<organism evidence="2 3">
    <name type="scientific">Parnassius mnemosyne</name>
    <name type="common">clouded apollo</name>
    <dbReference type="NCBI Taxonomy" id="213953"/>
    <lineage>
        <taxon>Eukaryota</taxon>
        <taxon>Metazoa</taxon>
        <taxon>Ecdysozoa</taxon>
        <taxon>Arthropoda</taxon>
        <taxon>Hexapoda</taxon>
        <taxon>Insecta</taxon>
        <taxon>Pterygota</taxon>
        <taxon>Neoptera</taxon>
        <taxon>Endopterygota</taxon>
        <taxon>Lepidoptera</taxon>
        <taxon>Glossata</taxon>
        <taxon>Ditrysia</taxon>
        <taxon>Papilionoidea</taxon>
        <taxon>Papilionidae</taxon>
        <taxon>Parnassiinae</taxon>
        <taxon>Parnassini</taxon>
        <taxon>Parnassius</taxon>
        <taxon>Driopa</taxon>
    </lineage>
</organism>
<dbReference type="Proteomes" id="UP001314205">
    <property type="component" value="Unassembled WGS sequence"/>
</dbReference>
<feature type="coiled-coil region" evidence="1">
    <location>
        <begin position="63"/>
        <end position="97"/>
    </location>
</feature>
<proteinExistence type="predicted"/>
<evidence type="ECO:0000313" key="3">
    <source>
        <dbReference type="Proteomes" id="UP001314205"/>
    </source>
</evidence>
<keyword evidence="3" id="KW-1185">Reference proteome</keyword>
<evidence type="ECO:0000313" key="2">
    <source>
        <dbReference type="EMBL" id="CAK1584086.1"/>
    </source>
</evidence>
<keyword evidence="1" id="KW-0175">Coiled coil</keyword>
<protein>
    <submittedName>
        <fullName evidence="2">Uncharacterized protein</fullName>
    </submittedName>
</protein>
<gene>
    <name evidence="2" type="ORF">PARMNEM_LOCUS5404</name>
</gene>
<sequence length="166" mass="19525">MQETSRRNSSIVIPENDDEDDYDRHVQIDAKTLLNNILKEVEKSIKKELKDINDSLQFHSSKLDEVMMSIEAFKQTIKNLQRKNIELTNKNNNLETRVVPKFKICINNTNLITSLNDINWEKTNDMTCPSTIYKFIQSSFTQCSEKSKFQIKIQPNIKQIANYWIH</sequence>
<evidence type="ECO:0000256" key="1">
    <source>
        <dbReference type="SAM" id="Coils"/>
    </source>
</evidence>
<dbReference type="EMBL" id="CAVLGL010000068">
    <property type="protein sequence ID" value="CAK1584086.1"/>
    <property type="molecule type" value="Genomic_DNA"/>
</dbReference>
<name>A0AAV1KQN2_9NEOP</name>
<dbReference type="AlphaFoldDB" id="A0AAV1KQN2"/>